<dbReference type="EMBL" id="CM042047">
    <property type="protein sequence ID" value="KAI3772365.1"/>
    <property type="molecule type" value="Genomic_DNA"/>
</dbReference>
<keyword evidence="2" id="KW-1185">Reference proteome</keyword>
<dbReference type="Proteomes" id="UP001055879">
    <property type="component" value="Linkage Group LG01"/>
</dbReference>
<comment type="caution">
    <text evidence="1">The sequence shown here is derived from an EMBL/GenBank/DDBJ whole genome shotgun (WGS) entry which is preliminary data.</text>
</comment>
<sequence>MRLVRILSKGRTKGDTNSGVGRKRPRKRRSARKFGFHHCREGSNRGTHLDESFKRRTSGKRVLEKGGIRKGCTTEEEALRRRSREYLIEEEKTGGEEEVGGKELKRRCFSISQRGREDGRGTGNSMVWRRRSIEEEVKRIPDRGREDRRRGGGRWQGTQKTLFLNFAARKRRRQRNRELNGVEVV</sequence>
<evidence type="ECO:0000313" key="2">
    <source>
        <dbReference type="Proteomes" id="UP001055879"/>
    </source>
</evidence>
<reference evidence="2" key="1">
    <citation type="journal article" date="2022" name="Mol. Ecol. Resour.">
        <title>The genomes of chicory, endive, great burdock and yacon provide insights into Asteraceae palaeo-polyploidization history and plant inulin production.</title>
        <authorList>
            <person name="Fan W."/>
            <person name="Wang S."/>
            <person name="Wang H."/>
            <person name="Wang A."/>
            <person name="Jiang F."/>
            <person name="Liu H."/>
            <person name="Zhao H."/>
            <person name="Xu D."/>
            <person name="Zhang Y."/>
        </authorList>
    </citation>
    <scope>NUCLEOTIDE SEQUENCE [LARGE SCALE GENOMIC DNA]</scope>
    <source>
        <strain evidence="2">cv. Niubang</strain>
    </source>
</reference>
<protein>
    <submittedName>
        <fullName evidence="1">Uncharacterized protein</fullName>
    </submittedName>
</protein>
<gene>
    <name evidence="1" type="ORF">L6452_03550</name>
</gene>
<organism evidence="1 2">
    <name type="scientific">Arctium lappa</name>
    <name type="common">Greater burdock</name>
    <name type="synonym">Lappa major</name>
    <dbReference type="NCBI Taxonomy" id="4217"/>
    <lineage>
        <taxon>Eukaryota</taxon>
        <taxon>Viridiplantae</taxon>
        <taxon>Streptophyta</taxon>
        <taxon>Embryophyta</taxon>
        <taxon>Tracheophyta</taxon>
        <taxon>Spermatophyta</taxon>
        <taxon>Magnoliopsida</taxon>
        <taxon>eudicotyledons</taxon>
        <taxon>Gunneridae</taxon>
        <taxon>Pentapetalae</taxon>
        <taxon>asterids</taxon>
        <taxon>campanulids</taxon>
        <taxon>Asterales</taxon>
        <taxon>Asteraceae</taxon>
        <taxon>Carduoideae</taxon>
        <taxon>Cardueae</taxon>
        <taxon>Arctiinae</taxon>
        <taxon>Arctium</taxon>
    </lineage>
</organism>
<reference evidence="1 2" key="2">
    <citation type="journal article" date="2022" name="Mol. Ecol. Resour.">
        <title>The genomes of chicory, endive, great burdock and yacon provide insights into Asteraceae paleo-polyploidization history and plant inulin production.</title>
        <authorList>
            <person name="Fan W."/>
            <person name="Wang S."/>
            <person name="Wang H."/>
            <person name="Wang A."/>
            <person name="Jiang F."/>
            <person name="Liu H."/>
            <person name="Zhao H."/>
            <person name="Xu D."/>
            <person name="Zhang Y."/>
        </authorList>
    </citation>
    <scope>NUCLEOTIDE SEQUENCE [LARGE SCALE GENOMIC DNA]</scope>
    <source>
        <strain evidence="2">cv. Niubang</strain>
    </source>
</reference>
<accession>A0ACB9FMJ0</accession>
<proteinExistence type="predicted"/>
<name>A0ACB9FMJ0_ARCLA</name>
<evidence type="ECO:0000313" key="1">
    <source>
        <dbReference type="EMBL" id="KAI3772365.1"/>
    </source>
</evidence>